<evidence type="ECO:0000259" key="3">
    <source>
        <dbReference type="Pfam" id="PF17782"/>
    </source>
</evidence>
<dbReference type="Pfam" id="PF17782">
    <property type="entry name" value="WHD_DprA"/>
    <property type="match status" value="1"/>
</dbReference>
<protein>
    <submittedName>
        <fullName evidence="4">DNA protecting protein DprA</fullName>
    </submittedName>
</protein>
<accession>A0A401FV04</accession>
<feature type="domain" description="Smf/DprA SLOG" evidence="2">
    <location>
        <begin position="80"/>
        <end position="287"/>
    </location>
</feature>
<evidence type="ECO:0000313" key="5">
    <source>
        <dbReference type="Proteomes" id="UP000288096"/>
    </source>
</evidence>
<dbReference type="EMBL" id="BEXT01000001">
    <property type="protein sequence ID" value="GBC60778.1"/>
    <property type="molecule type" value="Genomic_DNA"/>
</dbReference>
<comment type="caution">
    <text evidence="4">The sequence shown here is derived from an EMBL/GenBank/DDBJ whole genome shotgun (WGS) entry which is preliminary data.</text>
</comment>
<dbReference type="InterPro" id="IPR041614">
    <property type="entry name" value="DprA_WH"/>
</dbReference>
<dbReference type="InterPro" id="IPR036388">
    <property type="entry name" value="WH-like_DNA-bd_sf"/>
</dbReference>
<dbReference type="AlphaFoldDB" id="A0A401FV04"/>
<dbReference type="Gene3D" id="3.40.50.450">
    <property type="match status" value="1"/>
</dbReference>
<dbReference type="Gene3D" id="1.10.10.10">
    <property type="entry name" value="Winged helix-like DNA-binding domain superfamily/Winged helix DNA-binding domain"/>
    <property type="match status" value="1"/>
</dbReference>
<dbReference type="Pfam" id="PF14520">
    <property type="entry name" value="HHH_5"/>
    <property type="match status" value="1"/>
</dbReference>
<evidence type="ECO:0000313" key="4">
    <source>
        <dbReference type="EMBL" id="GBC60778.1"/>
    </source>
</evidence>
<organism evidence="4 5">
    <name type="scientific">Desulfonema ishimotonii</name>
    <dbReference type="NCBI Taxonomy" id="45657"/>
    <lineage>
        <taxon>Bacteria</taxon>
        <taxon>Pseudomonadati</taxon>
        <taxon>Thermodesulfobacteriota</taxon>
        <taxon>Desulfobacteria</taxon>
        <taxon>Desulfobacterales</taxon>
        <taxon>Desulfococcaceae</taxon>
        <taxon>Desulfonema</taxon>
    </lineage>
</organism>
<gene>
    <name evidence="4" type="ORF">DENIS_1737</name>
</gene>
<proteinExistence type="inferred from homology"/>
<comment type="similarity">
    <text evidence="1">Belongs to the DprA/Smf family.</text>
</comment>
<name>A0A401FV04_9BACT</name>
<dbReference type="Pfam" id="PF02481">
    <property type="entry name" value="DNA_processg_A"/>
    <property type="match status" value="1"/>
</dbReference>
<dbReference type="InterPro" id="IPR057666">
    <property type="entry name" value="DrpA_SLOG"/>
</dbReference>
<reference evidence="5" key="2">
    <citation type="submission" date="2019-01" db="EMBL/GenBank/DDBJ databases">
        <title>Genome sequence of Desulfonema ishimotonii strain Tokyo 01.</title>
        <authorList>
            <person name="Fukui M."/>
        </authorList>
    </citation>
    <scope>NUCLEOTIDE SEQUENCE [LARGE SCALE GENOMIC DNA]</scope>
    <source>
        <strain evidence="5">Tokyo 01</strain>
    </source>
</reference>
<feature type="domain" description="DprA winged helix" evidence="3">
    <location>
        <begin position="310"/>
        <end position="363"/>
    </location>
</feature>
<dbReference type="InterPro" id="IPR003488">
    <property type="entry name" value="DprA"/>
</dbReference>
<dbReference type="Proteomes" id="UP000288096">
    <property type="component" value="Unassembled WGS sequence"/>
</dbReference>
<dbReference type="SUPFAM" id="SSF102405">
    <property type="entry name" value="MCP/YpsA-like"/>
    <property type="match status" value="1"/>
</dbReference>
<dbReference type="PANTHER" id="PTHR43022">
    <property type="entry name" value="PROTEIN SMF"/>
    <property type="match status" value="1"/>
</dbReference>
<keyword evidence="5" id="KW-1185">Reference proteome</keyword>
<dbReference type="PANTHER" id="PTHR43022:SF1">
    <property type="entry name" value="PROTEIN SMF"/>
    <property type="match status" value="1"/>
</dbReference>
<dbReference type="NCBIfam" id="TIGR00732">
    <property type="entry name" value="dprA"/>
    <property type="match status" value="1"/>
</dbReference>
<sequence>MTDRLLPWFILRSVPGVGNHLFKRLLDRFGTPDRALDASVEALAGVDGITARLAAVIRQHTETAAVRRETEDLSRSPYRIVTLTDPDYPGLLLEIPDPPPFLYVYGDMGNCSRNIAVVGARSATRYGLFTTGRLCRELATLNMTVVSGMARGVDTAAHAGALAAGGRTIAVLGSGFERIYPTENTELFHRIAESGAVITEFPLRAGPEPHHFPIRNRIISGISLGTVVVEASRKSGSLITARLAAEQNREVFAVPGNIHSFKSAGTHSLIKEGAKLVENAQDIMEELAHVIRDHMAKDRISRQDIMENIPPMSPEETTVFKALGPYPVHIDELVRTLGMDPGQLSGILLQLELKGIVAQSAGKMFSIEIGPVFGIQM</sequence>
<dbReference type="GO" id="GO:0009294">
    <property type="term" value="P:DNA-mediated transformation"/>
    <property type="evidence" value="ECO:0007669"/>
    <property type="project" value="InterPro"/>
</dbReference>
<evidence type="ECO:0000256" key="1">
    <source>
        <dbReference type="ARBA" id="ARBA00006525"/>
    </source>
</evidence>
<reference evidence="5" key="1">
    <citation type="submission" date="2017-11" db="EMBL/GenBank/DDBJ databases">
        <authorList>
            <person name="Watanabe M."/>
            <person name="Kojima H."/>
        </authorList>
    </citation>
    <scope>NUCLEOTIDE SEQUENCE [LARGE SCALE GENOMIC DNA]</scope>
    <source>
        <strain evidence="5">Tokyo 01</strain>
    </source>
</reference>
<evidence type="ECO:0000259" key="2">
    <source>
        <dbReference type="Pfam" id="PF02481"/>
    </source>
</evidence>
<dbReference type="InterPro" id="IPR010994">
    <property type="entry name" value="RuvA_2-like"/>
</dbReference>
<dbReference type="OrthoDB" id="9785707at2"/>
<dbReference type="SUPFAM" id="SSF47781">
    <property type="entry name" value="RuvA domain 2-like"/>
    <property type="match status" value="1"/>
</dbReference>